<evidence type="ECO:0000313" key="9">
    <source>
        <dbReference type="Proteomes" id="UP000095591"/>
    </source>
</evidence>
<evidence type="ECO:0000256" key="1">
    <source>
        <dbReference type="ARBA" id="ARBA00004370"/>
    </source>
</evidence>
<comment type="function">
    <text evidence="7">This protein is part of the stalk that links CF(0) to CF(1). It either transmits conformational changes from CF(0) to CF(1) or is implicated in proton conduction.</text>
</comment>
<dbReference type="NCBIfam" id="NF009964">
    <property type="entry name" value="PRK13429.1-3"/>
    <property type="match status" value="1"/>
</dbReference>
<protein>
    <recommendedName>
        <fullName evidence="7">ATP synthase subunit delta</fullName>
    </recommendedName>
    <alternativeName>
        <fullName evidence="7">ATP synthase F(1) sector subunit delta</fullName>
    </alternativeName>
    <alternativeName>
        <fullName evidence="7">F-type ATPase subunit delta</fullName>
        <shortName evidence="7">F-ATPase subunit delta</shortName>
    </alternativeName>
</protein>
<dbReference type="InterPro" id="IPR026015">
    <property type="entry name" value="ATP_synth_OSCP/delta_N_sf"/>
</dbReference>
<keyword evidence="7" id="KW-0139">CF(1)</keyword>
<dbReference type="PANTHER" id="PTHR11910">
    <property type="entry name" value="ATP SYNTHASE DELTA CHAIN"/>
    <property type="match status" value="1"/>
</dbReference>
<sequence length="180" mass="20443">MDIGTISSRYAKALFSLAKDKGQESRVYDDMKMLADSFSMEPELRGALSNPIVSVPEKVKLLTAAGGIEVCELYTRFINLVLAHKRETLLPFIAYIYIHLYRKEKKITRVRFDTAVAVDDAVKSHLQDKLRKETGCTIEFSGHVEPELIGGFRLRIGNYRIDASYATQLRDIRTGLLENR</sequence>
<dbReference type="EMBL" id="CYXP01000011">
    <property type="protein sequence ID" value="CUN31937.1"/>
    <property type="molecule type" value="Genomic_DNA"/>
</dbReference>
<evidence type="ECO:0000313" key="8">
    <source>
        <dbReference type="EMBL" id="CUN31937.1"/>
    </source>
</evidence>
<dbReference type="GO" id="GO:0045259">
    <property type="term" value="C:proton-transporting ATP synthase complex"/>
    <property type="evidence" value="ECO:0007669"/>
    <property type="project" value="UniProtKB-KW"/>
</dbReference>
<dbReference type="Proteomes" id="UP000095591">
    <property type="component" value="Unassembled WGS sequence"/>
</dbReference>
<dbReference type="PROSITE" id="PS00389">
    <property type="entry name" value="ATPASE_DELTA"/>
    <property type="match status" value="1"/>
</dbReference>
<keyword evidence="2 7" id="KW-0813">Transport</keyword>
<evidence type="ECO:0000256" key="3">
    <source>
        <dbReference type="ARBA" id="ARBA00022781"/>
    </source>
</evidence>
<dbReference type="Pfam" id="PF00213">
    <property type="entry name" value="OSCP"/>
    <property type="match status" value="1"/>
</dbReference>
<evidence type="ECO:0000256" key="4">
    <source>
        <dbReference type="ARBA" id="ARBA00023065"/>
    </source>
</evidence>
<dbReference type="GO" id="GO:0046933">
    <property type="term" value="F:proton-transporting ATP synthase activity, rotational mechanism"/>
    <property type="evidence" value="ECO:0007669"/>
    <property type="project" value="UniProtKB-UniRule"/>
</dbReference>
<evidence type="ECO:0000256" key="5">
    <source>
        <dbReference type="ARBA" id="ARBA00023136"/>
    </source>
</evidence>
<keyword evidence="4 7" id="KW-0406">Ion transport</keyword>
<keyword evidence="6 7" id="KW-0066">ATP synthesis</keyword>
<dbReference type="HAMAP" id="MF_01416">
    <property type="entry name" value="ATP_synth_delta_bact"/>
    <property type="match status" value="1"/>
</dbReference>
<comment type="similarity">
    <text evidence="7">Belongs to the ATPase delta chain family.</text>
</comment>
<comment type="function">
    <text evidence="7">F(1)F(0) ATP synthase produces ATP from ADP in the presence of a proton or sodium gradient. F-type ATPases consist of two structural domains, F(1) containing the extramembraneous catalytic core and F(0) containing the membrane proton channel, linked together by a central stalk and a peripheral stalk. During catalysis, ATP synthesis in the catalytic domain of F(1) is coupled via a rotary mechanism of the central stalk subunits to proton translocation.</text>
</comment>
<dbReference type="InterPro" id="IPR000711">
    <property type="entry name" value="ATPase_OSCP/dsu"/>
</dbReference>
<evidence type="ECO:0000256" key="2">
    <source>
        <dbReference type="ARBA" id="ARBA00022448"/>
    </source>
</evidence>
<dbReference type="InterPro" id="IPR020781">
    <property type="entry name" value="ATPase_OSCP/d_CS"/>
</dbReference>
<keyword evidence="5 7" id="KW-0472">Membrane</keyword>
<dbReference type="NCBIfam" id="TIGR01145">
    <property type="entry name" value="ATP_synt_delta"/>
    <property type="match status" value="1"/>
</dbReference>
<dbReference type="PRINTS" id="PR00125">
    <property type="entry name" value="ATPASEDELTA"/>
</dbReference>
<name>A0A173W0K0_PARDI</name>
<evidence type="ECO:0000256" key="7">
    <source>
        <dbReference type="HAMAP-Rule" id="MF_01416"/>
    </source>
</evidence>
<dbReference type="GO" id="GO:0005886">
    <property type="term" value="C:plasma membrane"/>
    <property type="evidence" value="ECO:0007669"/>
    <property type="project" value="UniProtKB-SubCell"/>
</dbReference>
<proteinExistence type="inferred from homology"/>
<gene>
    <name evidence="7 8" type="primary">atpH</name>
    <name evidence="8" type="ORF">ERS852429_03860</name>
</gene>
<reference evidence="8 9" key="1">
    <citation type="submission" date="2015-09" db="EMBL/GenBank/DDBJ databases">
        <authorList>
            <consortium name="Pathogen Informatics"/>
        </authorList>
    </citation>
    <scope>NUCLEOTIDE SEQUENCE [LARGE SCALE GENOMIC DNA]</scope>
    <source>
        <strain evidence="8 9">2789STDY5608872</strain>
    </source>
</reference>
<dbReference type="RefSeq" id="WP_044546190.1">
    <property type="nucleotide sequence ID" value="NZ_CDRH01000534.1"/>
</dbReference>
<comment type="subcellular location">
    <subcellularLocation>
        <location evidence="7">Cell membrane</location>
        <topology evidence="7">Peripheral membrane protein</topology>
    </subcellularLocation>
    <subcellularLocation>
        <location evidence="1">Membrane</location>
    </subcellularLocation>
</comment>
<evidence type="ECO:0000256" key="6">
    <source>
        <dbReference type="ARBA" id="ARBA00023310"/>
    </source>
</evidence>
<dbReference type="SUPFAM" id="SSF47928">
    <property type="entry name" value="N-terminal domain of the delta subunit of the F1F0-ATP synthase"/>
    <property type="match status" value="1"/>
</dbReference>
<keyword evidence="3 7" id="KW-0375">Hydrogen ion transport</keyword>
<keyword evidence="7" id="KW-1003">Cell membrane</keyword>
<organism evidence="8 9">
    <name type="scientific">Parabacteroides distasonis</name>
    <dbReference type="NCBI Taxonomy" id="823"/>
    <lineage>
        <taxon>Bacteria</taxon>
        <taxon>Pseudomonadati</taxon>
        <taxon>Bacteroidota</taxon>
        <taxon>Bacteroidia</taxon>
        <taxon>Bacteroidales</taxon>
        <taxon>Tannerellaceae</taxon>
        <taxon>Parabacteroides</taxon>
    </lineage>
</organism>
<dbReference type="Gene3D" id="1.10.520.20">
    <property type="entry name" value="N-terminal domain of the delta subunit of the F1F0-ATP synthase"/>
    <property type="match status" value="1"/>
</dbReference>
<accession>A0A173W0K0</accession>
<dbReference type="AlphaFoldDB" id="A0A173W0K0"/>